<reference evidence="3 4" key="1">
    <citation type="submission" date="2014-03" db="EMBL/GenBank/DDBJ databases">
        <title>Draft genome of the hookworm Oesophagostomum dentatum.</title>
        <authorList>
            <person name="Mitreva M."/>
        </authorList>
    </citation>
    <scope>NUCLEOTIDE SEQUENCE [LARGE SCALE GENOMIC DNA]</scope>
    <source>
        <strain evidence="3 4">OD-Hann</strain>
    </source>
</reference>
<accession>A0A0B1SHZ1</accession>
<protein>
    <recommendedName>
        <fullName evidence="2">Serpin domain-containing protein</fullName>
    </recommendedName>
</protein>
<evidence type="ECO:0000313" key="3">
    <source>
        <dbReference type="EMBL" id="KHJ83112.1"/>
    </source>
</evidence>
<dbReference type="OrthoDB" id="9518664at2759"/>
<dbReference type="InterPro" id="IPR036186">
    <property type="entry name" value="Serpin_sf"/>
</dbReference>
<proteinExistence type="inferred from homology"/>
<dbReference type="Gene3D" id="2.30.39.10">
    <property type="entry name" value="Alpha-1-antitrypsin, domain 1"/>
    <property type="match status" value="1"/>
</dbReference>
<name>A0A0B1SHZ1_OESDE</name>
<dbReference type="PANTHER" id="PTHR11461">
    <property type="entry name" value="SERINE PROTEASE INHIBITOR, SERPIN"/>
    <property type="match status" value="1"/>
</dbReference>
<dbReference type="Pfam" id="PF00079">
    <property type="entry name" value="Serpin"/>
    <property type="match status" value="1"/>
</dbReference>
<sequence length="108" mass="12417">MITKDFGVAAEHLDFKNQALTVQTVNNFVSEATHKMIPSLLESDYYEPNTRAFLVNAVYFKGQWATPFSPDNTRKETFYGIKGERQVGTSAWYPMLIQPTFTSVYNFF</sequence>
<organism evidence="3 4">
    <name type="scientific">Oesophagostomum dentatum</name>
    <name type="common">Nodular worm</name>
    <dbReference type="NCBI Taxonomy" id="61180"/>
    <lineage>
        <taxon>Eukaryota</taxon>
        <taxon>Metazoa</taxon>
        <taxon>Ecdysozoa</taxon>
        <taxon>Nematoda</taxon>
        <taxon>Chromadorea</taxon>
        <taxon>Rhabditida</taxon>
        <taxon>Rhabditina</taxon>
        <taxon>Rhabditomorpha</taxon>
        <taxon>Strongyloidea</taxon>
        <taxon>Strongylidae</taxon>
        <taxon>Oesophagostomum</taxon>
    </lineage>
</organism>
<comment type="similarity">
    <text evidence="1">Belongs to the serpin family.</text>
</comment>
<evidence type="ECO:0000259" key="2">
    <source>
        <dbReference type="Pfam" id="PF00079"/>
    </source>
</evidence>
<dbReference type="InterPro" id="IPR042185">
    <property type="entry name" value="Serpin_sf_2"/>
</dbReference>
<dbReference type="InterPro" id="IPR000215">
    <property type="entry name" value="Serpin_fam"/>
</dbReference>
<dbReference type="InterPro" id="IPR042178">
    <property type="entry name" value="Serpin_sf_1"/>
</dbReference>
<dbReference type="Proteomes" id="UP000053660">
    <property type="component" value="Unassembled WGS sequence"/>
</dbReference>
<feature type="domain" description="Serpin" evidence="2">
    <location>
        <begin position="3"/>
        <end position="85"/>
    </location>
</feature>
<dbReference type="GO" id="GO:0005615">
    <property type="term" value="C:extracellular space"/>
    <property type="evidence" value="ECO:0007669"/>
    <property type="project" value="InterPro"/>
</dbReference>
<keyword evidence="4" id="KW-1185">Reference proteome</keyword>
<dbReference type="Gene3D" id="3.30.497.10">
    <property type="entry name" value="Antithrombin, subunit I, domain 2"/>
    <property type="match status" value="1"/>
</dbReference>
<dbReference type="SUPFAM" id="SSF56574">
    <property type="entry name" value="Serpins"/>
    <property type="match status" value="1"/>
</dbReference>
<evidence type="ECO:0000313" key="4">
    <source>
        <dbReference type="Proteomes" id="UP000053660"/>
    </source>
</evidence>
<dbReference type="GO" id="GO:0004867">
    <property type="term" value="F:serine-type endopeptidase inhibitor activity"/>
    <property type="evidence" value="ECO:0007669"/>
    <property type="project" value="InterPro"/>
</dbReference>
<dbReference type="AlphaFoldDB" id="A0A0B1SHZ1"/>
<gene>
    <name evidence="3" type="ORF">OESDEN_17191</name>
</gene>
<evidence type="ECO:0000256" key="1">
    <source>
        <dbReference type="ARBA" id="ARBA00009500"/>
    </source>
</evidence>
<dbReference type="EMBL" id="KN575122">
    <property type="protein sequence ID" value="KHJ83112.1"/>
    <property type="molecule type" value="Genomic_DNA"/>
</dbReference>
<dbReference type="InterPro" id="IPR023796">
    <property type="entry name" value="Serpin_dom"/>
</dbReference>
<dbReference type="PANTHER" id="PTHR11461:SF211">
    <property type="entry name" value="GH10112P-RELATED"/>
    <property type="match status" value="1"/>
</dbReference>